<gene>
    <name evidence="1" type="ORF">B2J93_4001</name>
</gene>
<name>A0A218Z9G9_9HELO</name>
<keyword evidence="2" id="KW-1185">Reference proteome</keyword>
<reference evidence="1 2" key="1">
    <citation type="submission" date="2017-04" db="EMBL/GenBank/DDBJ databases">
        <title>Draft genome sequence of Marssonina coronaria NL1: causal agent of apple blotch.</title>
        <authorList>
            <person name="Cheng Q."/>
        </authorList>
    </citation>
    <scope>NUCLEOTIDE SEQUENCE [LARGE SCALE GENOMIC DNA]</scope>
    <source>
        <strain evidence="1 2">NL1</strain>
    </source>
</reference>
<evidence type="ECO:0000313" key="2">
    <source>
        <dbReference type="Proteomes" id="UP000242519"/>
    </source>
</evidence>
<protein>
    <submittedName>
        <fullName evidence="1">Uncharacterized protein</fullName>
    </submittedName>
</protein>
<sequence length="324" mass="35447">MESSLAITTKNSSFQNRLAKQKLVAGESLVMASPGGVSCSYAVEFGGPYKSCNKATTNINPDHAHGLFEVYPGSWVAPFERALNPALYSNSHSTKARFNSTAIPPLQLHGSELNGPGNSSVILQQASASCGLGRAKNIMNNIYSNNLQTRNVTVEPIELLTNLVMRAEDEIVVFPAFRNNRRIELGIMYTQPAPSTSPSKLGSQVSSERLFATSKNAYQGNSKKHMGYMTATDHLTWDSGSNYPARNGTVIDGTRFNNASGHSSRSEKSRLSFNITKDTMNEYLFKMTTSIMMSYGMRRTRANNTKLATINVYSFSEAPSLLLP</sequence>
<comment type="caution">
    <text evidence="1">The sequence shown here is derived from an EMBL/GenBank/DDBJ whole genome shotgun (WGS) entry which is preliminary data.</text>
</comment>
<proteinExistence type="predicted"/>
<dbReference type="Proteomes" id="UP000242519">
    <property type="component" value="Unassembled WGS sequence"/>
</dbReference>
<dbReference type="AlphaFoldDB" id="A0A218Z9G9"/>
<dbReference type="InParanoid" id="A0A218Z9G9"/>
<dbReference type="EMBL" id="MZNU01000093">
    <property type="protein sequence ID" value="OWP04719.1"/>
    <property type="molecule type" value="Genomic_DNA"/>
</dbReference>
<dbReference type="STRING" id="503106.A0A218Z9G9"/>
<organism evidence="1 2">
    <name type="scientific">Diplocarpon coronariae</name>
    <dbReference type="NCBI Taxonomy" id="2795749"/>
    <lineage>
        <taxon>Eukaryota</taxon>
        <taxon>Fungi</taxon>
        <taxon>Dikarya</taxon>
        <taxon>Ascomycota</taxon>
        <taxon>Pezizomycotina</taxon>
        <taxon>Leotiomycetes</taxon>
        <taxon>Helotiales</taxon>
        <taxon>Drepanopezizaceae</taxon>
        <taxon>Diplocarpon</taxon>
    </lineage>
</organism>
<accession>A0A218Z9G9</accession>
<evidence type="ECO:0000313" key="1">
    <source>
        <dbReference type="EMBL" id="OWP04719.1"/>
    </source>
</evidence>
<dbReference type="OrthoDB" id="5322539at2759"/>